<dbReference type="Gene3D" id="3.40.30.10">
    <property type="entry name" value="Glutaredoxin"/>
    <property type="match status" value="1"/>
</dbReference>
<sequence>MTEITYGLTTCPHCKRVKDFLEEHNVNFRTIWLDELEVDIGRNI</sequence>
<dbReference type="eggNOG" id="arCOG02606">
    <property type="taxonomic scope" value="Archaea"/>
</dbReference>
<accession>N0BLY2</accession>
<dbReference type="STRING" id="387631.Asulf_01589"/>
<dbReference type="KEGG" id="ast:Asulf_01589"/>
<evidence type="ECO:0000313" key="3">
    <source>
        <dbReference type="Proteomes" id="UP000013307"/>
    </source>
</evidence>
<dbReference type="InterPro" id="IPR036249">
    <property type="entry name" value="Thioredoxin-like_sf"/>
</dbReference>
<dbReference type="HOGENOM" id="CLU_3210568_0_0_2"/>
<gene>
    <name evidence="2" type="ORF">Asulf_01589</name>
</gene>
<keyword evidence="3" id="KW-1185">Reference proteome</keyword>
<evidence type="ECO:0000259" key="1">
    <source>
        <dbReference type="Pfam" id="PF00462"/>
    </source>
</evidence>
<dbReference type="AlphaFoldDB" id="N0BLY2"/>
<organism evidence="2 3">
    <name type="scientific">Archaeoglobus sulfaticallidus PM70-1</name>
    <dbReference type="NCBI Taxonomy" id="387631"/>
    <lineage>
        <taxon>Archaea</taxon>
        <taxon>Methanobacteriati</taxon>
        <taxon>Methanobacteriota</taxon>
        <taxon>Archaeoglobi</taxon>
        <taxon>Archaeoglobales</taxon>
        <taxon>Archaeoglobaceae</taxon>
        <taxon>Archaeoglobus</taxon>
    </lineage>
</organism>
<dbReference type="EMBL" id="CP005290">
    <property type="protein sequence ID" value="AGK61566.1"/>
    <property type="molecule type" value="Genomic_DNA"/>
</dbReference>
<dbReference type="RefSeq" id="WP_015591164.1">
    <property type="nucleotide sequence ID" value="NC_021169.1"/>
</dbReference>
<dbReference type="InterPro" id="IPR002109">
    <property type="entry name" value="Glutaredoxin"/>
</dbReference>
<reference evidence="2 3" key="1">
    <citation type="journal article" date="2013" name="Genome Announc.">
        <title>Complete Genome Sequence of the Thermophilic and Facultatively Chemolithoautotrophic Sulfate Reducer Archaeoglobus sulfaticallidus Strain PM70-1T.</title>
        <authorList>
            <person name="Stokke R."/>
            <person name="Hocking W.P."/>
            <person name="Steinsbu B.O."/>
            <person name="Steen I.H."/>
        </authorList>
    </citation>
    <scope>NUCLEOTIDE SEQUENCE [LARGE SCALE GENOMIC DNA]</scope>
    <source>
        <strain evidence="2">PM70-1</strain>
    </source>
</reference>
<dbReference type="Pfam" id="PF00462">
    <property type="entry name" value="Glutaredoxin"/>
    <property type="match status" value="1"/>
</dbReference>
<dbReference type="SUPFAM" id="SSF52833">
    <property type="entry name" value="Thioredoxin-like"/>
    <property type="match status" value="1"/>
</dbReference>
<dbReference type="Proteomes" id="UP000013307">
    <property type="component" value="Chromosome"/>
</dbReference>
<feature type="domain" description="Glutaredoxin" evidence="1">
    <location>
        <begin position="6"/>
        <end position="37"/>
    </location>
</feature>
<dbReference type="OrthoDB" id="73564at2157"/>
<name>N0BLY2_9EURY</name>
<evidence type="ECO:0000313" key="2">
    <source>
        <dbReference type="EMBL" id="AGK61566.1"/>
    </source>
</evidence>
<dbReference type="GeneID" id="31844004"/>
<protein>
    <recommendedName>
        <fullName evidence="1">Glutaredoxin domain-containing protein</fullName>
    </recommendedName>
</protein>
<proteinExistence type="predicted"/>